<dbReference type="PANTHER" id="PTHR28262:SF1">
    <property type="entry name" value="DASH COMPLEX SUBUNIT SPC19"/>
    <property type="match status" value="1"/>
</dbReference>
<protein>
    <recommendedName>
        <fullName evidence="5">DASH complex subunit SPC19</fullName>
    </recommendedName>
    <alternativeName>
        <fullName evidence="12">Outer kinetochore protein SPC19</fullName>
    </alternativeName>
</protein>
<evidence type="ECO:0000256" key="11">
    <source>
        <dbReference type="ARBA" id="ARBA00023328"/>
    </source>
</evidence>
<evidence type="ECO:0000256" key="3">
    <source>
        <dbReference type="ARBA" id="ARBA00004629"/>
    </source>
</evidence>
<comment type="subcellular location">
    <subcellularLocation>
        <location evidence="3">Chromosome</location>
        <location evidence="3">Centromere</location>
        <location evidence="3">Kinetochore</location>
    </subcellularLocation>
    <subcellularLocation>
        <location evidence="2">Cytoplasm</location>
        <location evidence="2">Cytoskeleton</location>
        <location evidence="2">Spindle</location>
    </subcellularLocation>
    <subcellularLocation>
        <location evidence="1">Nucleus</location>
    </subcellularLocation>
</comment>
<dbReference type="OrthoDB" id="3361333at2759"/>
<dbReference type="GO" id="GO:0042729">
    <property type="term" value="C:DASH complex"/>
    <property type="evidence" value="ECO:0007669"/>
    <property type="project" value="InterPro"/>
</dbReference>
<evidence type="ECO:0000256" key="8">
    <source>
        <dbReference type="ARBA" id="ARBA00022838"/>
    </source>
</evidence>
<organism evidence="14 15">
    <name type="scientific">Leucocoprinus leucothites</name>
    <dbReference type="NCBI Taxonomy" id="201217"/>
    <lineage>
        <taxon>Eukaryota</taxon>
        <taxon>Fungi</taxon>
        <taxon>Dikarya</taxon>
        <taxon>Basidiomycota</taxon>
        <taxon>Agaricomycotina</taxon>
        <taxon>Agaricomycetes</taxon>
        <taxon>Agaricomycetidae</taxon>
        <taxon>Agaricales</taxon>
        <taxon>Agaricineae</taxon>
        <taxon>Agaricaceae</taxon>
        <taxon>Leucocoprinus</taxon>
    </lineage>
</organism>
<evidence type="ECO:0000256" key="6">
    <source>
        <dbReference type="ARBA" id="ARBA00022454"/>
    </source>
</evidence>
<accession>A0A8H5GET1</accession>
<evidence type="ECO:0000256" key="7">
    <source>
        <dbReference type="ARBA" id="ARBA00022490"/>
    </source>
</evidence>
<evidence type="ECO:0000256" key="10">
    <source>
        <dbReference type="ARBA" id="ARBA00023242"/>
    </source>
</evidence>
<dbReference type="GO" id="GO:0005876">
    <property type="term" value="C:spindle microtubule"/>
    <property type="evidence" value="ECO:0007669"/>
    <property type="project" value="InterPro"/>
</dbReference>
<keyword evidence="8" id="KW-0995">Kinetochore</keyword>
<dbReference type="PANTHER" id="PTHR28262">
    <property type="entry name" value="DASH COMPLEX SUBUNIT SPC19"/>
    <property type="match status" value="1"/>
</dbReference>
<gene>
    <name evidence="14" type="ORF">D9756_000326</name>
</gene>
<dbReference type="Proteomes" id="UP000559027">
    <property type="component" value="Unassembled WGS sequence"/>
</dbReference>
<sequence length="180" mass="20615">MSRLSRANLKARESIFTSGPSIHRTDTVAPCPPDLEECVAAMEDCCEEAHEAQQLLRNGTRDLPRMMKVLGNERVFLLVNEDTIKRYKTDLADEVEPTINELIERAEHGLAALEKKEGLLKTKLETAHARPNANATATQKMEARRLQLLTKQRERLEDDVRVLEEEIMLLEAKTTRRRRL</sequence>
<dbReference type="GO" id="GO:0008608">
    <property type="term" value="P:attachment of spindle microtubules to kinetochore"/>
    <property type="evidence" value="ECO:0007669"/>
    <property type="project" value="InterPro"/>
</dbReference>
<dbReference type="AlphaFoldDB" id="A0A8H5GET1"/>
<evidence type="ECO:0000256" key="4">
    <source>
        <dbReference type="ARBA" id="ARBA00008952"/>
    </source>
</evidence>
<reference evidence="14 15" key="1">
    <citation type="journal article" date="2020" name="ISME J.">
        <title>Uncovering the hidden diversity of litter-decomposition mechanisms in mushroom-forming fungi.</title>
        <authorList>
            <person name="Floudas D."/>
            <person name="Bentzer J."/>
            <person name="Ahren D."/>
            <person name="Johansson T."/>
            <person name="Persson P."/>
            <person name="Tunlid A."/>
        </authorList>
    </citation>
    <scope>NUCLEOTIDE SEQUENCE [LARGE SCALE GENOMIC DNA]</scope>
    <source>
        <strain evidence="14 15">CBS 146.42</strain>
    </source>
</reference>
<dbReference type="InterPro" id="IPR013251">
    <property type="entry name" value="DASH_Spc19"/>
</dbReference>
<evidence type="ECO:0000256" key="12">
    <source>
        <dbReference type="ARBA" id="ARBA00032583"/>
    </source>
</evidence>
<evidence type="ECO:0000256" key="1">
    <source>
        <dbReference type="ARBA" id="ARBA00004123"/>
    </source>
</evidence>
<comment type="caution">
    <text evidence="14">The sequence shown here is derived from an EMBL/GenBank/DDBJ whole genome shotgun (WGS) entry which is preliminary data.</text>
</comment>
<dbReference type="Pfam" id="PF08287">
    <property type="entry name" value="DASH_Spc19"/>
    <property type="match status" value="1"/>
</dbReference>
<comment type="similarity">
    <text evidence="4">Belongs to the DASH complex SPC19 family.</text>
</comment>
<keyword evidence="10" id="KW-0539">Nucleus</keyword>
<keyword evidence="11" id="KW-0137">Centromere</keyword>
<feature type="coiled-coil region" evidence="13">
    <location>
        <begin position="139"/>
        <end position="173"/>
    </location>
</feature>
<keyword evidence="15" id="KW-1185">Reference proteome</keyword>
<dbReference type="EMBL" id="JAACJO010000001">
    <property type="protein sequence ID" value="KAF5363628.1"/>
    <property type="molecule type" value="Genomic_DNA"/>
</dbReference>
<name>A0A8H5GET1_9AGAR</name>
<proteinExistence type="inferred from homology"/>
<evidence type="ECO:0000256" key="5">
    <source>
        <dbReference type="ARBA" id="ARBA00016329"/>
    </source>
</evidence>
<evidence type="ECO:0000313" key="15">
    <source>
        <dbReference type="Proteomes" id="UP000559027"/>
    </source>
</evidence>
<evidence type="ECO:0000313" key="14">
    <source>
        <dbReference type="EMBL" id="KAF5363628.1"/>
    </source>
</evidence>
<evidence type="ECO:0000256" key="2">
    <source>
        <dbReference type="ARBA" id="ARBA00004186"/>
    </source>
</evidence>
<keyword evidence="13" id="KW-0175">Coiled coil</keyword>
<keyword evidence="9" id="KW-0206">Cytoskeleton</keyword>
<keyword evidence="7" id="KW-0963">Cytoplasm</keyword>
<evidence type="ECO:0000256" key="9">
    <source>
        <dbReference type="ARBA" id="ARBA00023212"/>
    </source>
</evidence>
<evidence type="ECO:0000256" key="13">
    <source>
        <dbReference type="SAM" id="Coils"/>
    </source>
</evidence>
<keyword evidence="6" id="KW-0158">Chromosome</keyword>